<evidence type="ECO:0000313" key="2">
    <source>
        <dbReference type="EMBL" id="SJZ78440.1"/>
    </source>
</evidence>
<dbReference type="SUPFAM" id="SSF47413">
    <property type="entry name" value="lambda repressor-like DNA-binding domains"/>
    <property type="match status" value="1"/>
</dbReference>
<dbReference type="InterPro" id="IPR001387">
    <property type="entry name" value="Cro/C1-type_HTH"/>
</dbReference>
<dbReference type="RefSeq" id="WP_078707154.1">
    <property type="nucleotide sequence ID" value="NZ_FUXL01000003.1"/>
</dbReference>
<keyword evidence="3" id="KW-1185">Reference proteome</keyword>
<feature type="domain" description="HTH cro/C1-type" evidence="1">
    <location>
        <begin position="53"/>
        <end position="108"/>
    </location>
</feature>
<evidence type="ECO:0000259" key="1">
    <source>
        <dbReference type="PROSITE" id="PS50943"/>
    </source>
</evidence>
<proteinExistence type="predicted"/>
<reference evidence="2 3" key="1">
    <citation type="submission" date="2017-02" db="EMBL/GenBank/DDBJ databases">
        <authorList>
            <person name="Peterson S.W."/>
        </authorList>
    </citation>
    <scope>NUCLEOTIDE SEQUENCE [LARGE SCALE GENOMIC DNA]</scope>
    <source>
        <strain evidence="2 3">USBA 369</strain>
    </source>
</reference>
<evidence type="ECO:0000313" key="3">
    <source>
        <dbReference type="Proteomes" id="UP000190135"/>
    </source>
</evidence>
<sequence length="159" mass="17585">MTYSTTADWALARAALDETSTPGAGPLSARPHVPGEAFWLRGEETRLAFARFVNMARRQRGWSIEKLADDADIEVGELMSIEQDAHHEPELRTIWRLSEVFDVSQARLMELAGLASPKDTQAIEEAVRYAARSTAITALTIEEQAAFDGLVSVLRDKAK</sequence>
<organism evidence="2 3">
    <name type="scientific">Consotaella salsifontis</name>
    <dbReference type="NCBI Taxonomy" id="1365950"/>
    <lineage>
        <taxon>Bacteria</taxon>
        <taxon>Pseudomonadati</taxon>
        <taxon>Pseudomonadota</taxon>
        <taxon>Alphaproteobacteria</taxon>
        <taxon>Hyphomicrobiales</taxon>
        <taxon>Aurantimonadaceae</taxon>
        <taxon>Consotaella</taxon>
    </lineage>
</organism>
<dbReference type="Pfam" id="PF01381">
    <property type="entry name" value="HTH_3"/>
    <property type="match status" value="1"/>
</dbReference>
<dbReference type="PROSITE" id="PS50943">
    <property type="entry name" value="HTH_CROC1"/>
    <property type="match status" value="1"/>
</dbReference>
<dbReference type="CDD" id="cd00093">
    <property type="entry name" value="HTH_XRE"/>
    <property type="match status" value="1"/>
</dbReference>
<dbReference type="InterPro" id="IPR010982">
    <property type="entry name" value="Lambda_DNA-bd_dom_sf"/>
</dbReference>
<dbReference type="Proteomes" id="UP000190135">
    <property type="component" value="Unassembled WGS sequence"/>
</dbReference>
<dbReference type="EMBL" id="FUXL01000003">
    <property type="protein sequence ID" value="SJZ78440.1"/>
    <property type="molecule type" value="Genomic_DNA"/>
</dbReference>
<protein>
    <submittedName>
        <fullName evidence="2">Transcriptional regulator, contains XRE-family HTH domain</fullName>
    </submittedName>
</protein>
<dbReference type="Gene3D" id="1.10.260.40">
    <property type="entry name" value="lambda repressor-like DNA-binding domains"/>
    <property type="match status" value="1"/>
</dbReference>
<dbReference type="STRING" id="1365950.SAMN05428963_10320"/>
<dbReference type="AlphaFoldDB" id="A0A1T4NGP1"/>
<dbReference type="GO" id="GO:0003677">
    <property type="term" value="F:DNA binding"/>
    <property type="evidence" value="ECO:0007669"/>
    <property type="project" value="InterPro"/>
</dbReference>
<accession>A0A1T4NGP1</accession>
<gene>
    <name evidence="2" type="ORF">SAMN05428963_10320</name>
</gene>
<name>A0A1T4NGP1_9HYPH</name>